<reference evidence="6" key="1">
    <citation type="submission" date="2007-10" db="EMBL/GenBank/DDBJ databases">
        <title>Complete sequence of Salinispora arenicola CNS-205.</title>
        <authorList>
            <consortium name="US DOE Joint Genome Institute"/>
            <person name="Copeland A."/>
            <person name="Lucas S."/>
            <person name="Lapidus A."/>
            <person name="Barry K."/>
            <person name="Glavina del Rio T."/>
            <person name="Dalin E."/>
            <person name="Tice H."/>
            <person name="Pitluck S."/>
            <person name="Foster B."/>
            <person name="Schmutz J."/>
            <person name="Larimer F."/>
            <person name="Land M."/>
            <person name="Hauser L."/>
            <person name="Kyrpides N."/>
            <person name="Ivanova N."/>
            <person name="Jensen P.R."/>
            <person name="Moore B.S."/>
            <person name="Penn K."/>
            <person name="Jenkins C."/>
            <person name="Udwary D."/>
            <person name="Xiang L."/>
            <person name="Gontang E."/>
            <person name="Richardson P."/>
        </authorList>
    </citation>
    <scope>NUCLEOTIDE SEQUENCE [LARGE SCALE GENOMIC DNA]</scope>
    <source>
        <strain evidence="6">CNS-205</strain>
    </source>
</reference>
<organism evidence="6">
    <name type="scientific">Salinispora arenicola (strain CNS-205)</name>
    <dbReference type="NCBI Taxonomy" id="391037"/>
    <lineage>
        <taxon>Bacteria</taxon>
        <taxon>Bacillati</taxon>
        <taxon>Actinomycetota</taxon>
        <taxon>Actinomycetes</taxon>
        <taxon>Micromonosporales</taxon>
        <taxon>Micromonosporaceae</taxon>
        <taxon>Salinispora</taxon>
    </lineage>
</organism>
<name>A8LXG8_SALAI</name>
<feature type="disulfide bond" evidence="2">
    <location>
        <begin position="1069"/>
        <end position="1107"/>
    </location>
</feature>
<evidence type="ECO:0000259" key="4">
    <source>
        <dbReference type="Pfam" id="PF13472"/>
    </source>
</evidence>
<dbReference type="CDD" id="cd01823">
    <property type="entry name" value="SEST_like"/>
    <property type="match status" value="1"/>
</dbReference>
<dbReference type="InterPro" id="IPR023346">
    <property type="entry name" value="Lysozyme-like_dom_sf"/>
</dbReference>
<dbReference type="PANTHER" id="PTHR37981:SF1">
    <property type="entry name" value="SGNH HYDROLASE-TYPE ESTERASE DOMAIN-CONTAINING PROTEIN"/>
    <property type="match status" value="1"/>
</dbReference>
<dbReference type="GO" id="GO:0019433">
    <property type="term" value="P:triglyceride catabolic process"/>
    <property type="evidence" value="ECO:0007669"/>
    <property type="project" value="TreeGrafter"/>
</dbReference>
<dbReference type="HOGENOM" id="CLU_004365_0_0_11"/>
<dbReference type="GO" id="GO:0004806">
    <property type="term" value="F:triacylglycerol lipase activity"/>
    <property type="evidence" value="ECO:0007669"/>
    <property type="project" value="TreeGrafter"/>
</dbReference>
<dbReference type="InterPro" id="IPR036514">
    <property type="entry name" value="SGNH_hydro_sf"/>
</dbReference>
<dbReference type="EMBL" id="CP000850">
    <property type="protein sequence ID" value="ABW00817.1"/>
    <property type="molecule type" value="Genomic_DNA"/>
</dbReference>
<dbReference type="SUPFAM" id="SSF53955">
    <property type="entry name" value="Lysozyme-like"/>
    <property type="match status" value="1"/>
</dbReference>
<feature type="region of interest" description="Disordered" evidence="3">
    <location>
        <begin position="418"/>
        <end position="453"/>
    </location>
</feature>
<dbReference type="Pfam" id="PF25275">
    <property type="entry name" value="Golvesin_C"/>
    <property type="match status" value="1"/>
</dbReference>
<evidence type="ECO:0000259" key="5">
    <source>
        <dbReference type="Pfam" id="PF25275"/>
    </source>
</evidence>
<evidence type="ECO:0000256" key="3">
    <source>
        <dbReference type="SAM" id="MobiDB-lite"/>
    </source>
</evidence>
<dbReference type="Pfam" id="PF13472">
    <property type="entry name" value="Lipase_GDSL_2"/>
    <property type="match status" value="1"/>
</dbReference>
<gene>
    <name evidence="6" type="ordered locus">Sare_5073</name>
</gene>
<dbReference type="InterPro" id="IPR037460">
    <property type="entry name" value="SEST-like"/>
</dbReference>
<proteinExistence type="predicted"/>
<dbReference type="eggNOG" id="COG0741">
    <property type="taxonomic scope" value="Bacteria"/>
</dbReference>
<sequence>MGQRWANDDDVIHCRAEFPSLREVTMKRSLATAAALLFAVAPLSVPAASASPRESDASVERGHPETSDKPTSRPSARPDRVMNPEARLGSAWRTSSDRAVTTSGDATGLHVLVADEAEAYAWRTAATLREPGLDTDQWIGQACLTGSGRRAVVVYAPRTFTNRDVLMQRGGFAAVVDLKTGAVTKLPERVSLAYHNPGCGAGEEVVLSRLEQPLNPGDVARTWLGKVDTRRPTATIRTIRASGQVSSVLPVGERLIGVKGLSLVQVGDKGAITSVASASSTPFRLLADGPDGLAFQVLRAGRTEFKRFTGGKVTTHGSAPVGEVKLRPGAGGRVFAVGGKAKARVAGHLPRTWRAVDGLPDSDVSTTGALVVLRATTGREAAGRLTRRPNVGRADRVEIMTSRTADESRLDFSVEPVVTDKGRKPSPALTRPSSGARITGSTGDPNVPDDPDRGCAVTRNDPEIQVYQPTVAQMEWAADLAVRGQLTFQRPANWGNNGMAAYSPQGMFPSLPLSGGGHVPAQVFLGILAQESNLWQASYHAVDASVGNPLTSLGYYGLGNPDFDDIDWSETDCGYGAAQVTSGMKRSDTNKVIAGVTWDAAKQQAVATDYATNVAAGLRILQDKWNQTRDAGLIANDGNPEYIENWWFAIWAYNTGFYPQSDSSVNHGAWGVGWSNNPANTDYPADRKRFLTDPLDVPDADPPVDDDIGYDNAKHPNHWSYPERVTGFAYTSLIRYDYKSKSWNDTYATAHARNPDLAQAKRYTFCEPDINECDETLPPKVPADYPTTKAGACQRDDLRCWWNGPVTWVSCSSDCGSEVRRYTTVEPRPYTQPGDNIYPTPVNSDGTCKVSGLPDDVRIIDDIETSRPLGVEGCRPAFRKGGEFALNFATVTQADGDVVTPGKVDLHQIGAAFGGHFWFSHTYKEESEPTYRITGTWNINPTNAWTRVWVHMPDHGAHTRQAKYTVRLPNGSTEERIIPTQWESNRWVNLGVFDFTGAGAPKVQLSNFTLDGVGVQDVAWDALAVQPLPRKPRHFVVALGDSFSSGEGTGDYTRVSDQYGDDPSKRNSCRRSRHAWSQQAVIPGAPATIADLADSHSPDIDAQFVACSGARAHNVMSPDLLPPDGEWRGRAAKGQWGEVSQLDQGSLNANTTAVFFSIGGNDARFAEVAMACAVAIDCSSTDYIMEGDTKSLGKAQQELIGGEVTQALQEVVRQIRVRAPNAQVFVMGYPHLFEHNCDYGITLPGLTAGFSSAETTFLNEMSDWLVTRALPSDAENGVHGMDARGTFGGHALCGQDRYINGLIVGDAWSDGDGDPVQPASMESFHPNRPGNLAYAGILNDYMDLYDYRW</sequence>
<feature type="domain" description="Golvesin/Xly CBD-like" evidence="5">
    <location>
        <begin position="921"/>
        <end position="1010"/>
    </location>
</feature>
<dbReference type="Gene3D" id="3.40.50.1110">
    <property type="entry name" value="SGNH hydrolase"/>
    <property type="match status" value="1"/>
</dbReference>
<evidence type="ECO:0000313" key="6">
    <source>
        <dbReference type="EMBL" id="ABW00817.1"/>
    </source>
</evidence>
<protein>
    <submittedName>
        <fullName evidence="6">Uncharacterized protein</fullName>
    </submittedName>
</protein>
<feature type="active site" description="Nucleophile" evidence="1">
    <location>
        <position position="1042"/>
    </location>
</feature>
<accession>A8LXG8</accession>
<feature type="active site" evidence="1">
    <location>
        <position position="1325"/>
    </location>
</feature>
<keyword evidence="2" id="KW-1015">Disulfide bond</keyword>
<dbReference type="STRING" id="391037.Sare_5073"/>
<feature type="region of interest" description="Disordered" evidence="3">
    <location>
        <begin position="47"/>
        <end position="100"/>
    </location>
</feature>
<dbReference type="PANTHER" id="PTHR37981">
    <property type="entry name" value="LIPASE 2"/>
    <property type="match status" value="1"/>
</dbReference>
<feature type="domain" description="SGNH hydrolase-type esterase" evidence="4">
    <location>
        <begin position="1038"/>
        <end position="1331"/>
    </location>
</feature>
<evidence type="ECO:0000256" key="2">
    <source>
        <dbReference type="PIRSR" id="PIRSR637460-2"/>
    </source>
</evidence>
<dbReference type="InterPro" id="IPR013830">
    <property type="entry name" value="SGNH_hydro"/>
</dbReference>
<evidence type="ECO:0000256" key="1">
    <source>
        <dbReference type="PIRSR" id="PIRSR637460-1"/>
    </source>
</evidence>
<dbReference type="KEGG" id="saq:Sare_5073"/>
<feature type="region of interest" description="Disordered" evidence="3">
    <location>
        <begin position="1047"/>
        <end position="1075"/>
    </location>
</feature>
<dbReference type="SUPFAM" id="SSF52266">
    <property type="entry name" value="SGNH hydrolase"/>
    <property type="match status" value="1"/>
</dbReference>
<dbReference type="InterPro" id="IPR033803">
    <property type="entry name" value="CBD-like_Golvesin-Xly"/>
</dbReference>
<feature type="compositionally biased region" description="Basic and acidic residues" evidence="3">
    <location>
        <begin position="53"/>
        <end position="82"/>
    </location>
</feature>
<dbReference type="PATRIC" id="fig|391037.6.peg.5122"/>